<evidence type="ECO:0000313" key="6">
    <source>
        <dbReference type="Proteomes" id="UP000451565"/>
    </source>
</evidence>
<evidence type="ECO:0000256" key="3">
    <source>
        <dbReference type="ARBA" id="ARBA00023163"/>
    </source>
</evidence>
<proteinExistence type="predicted"/>
<dbReference type="Gene3D" id="1.10.10.10">
    <property type="entry name" value="Winged helix-like DNA-binding domain superfamily/Winged helix DNA-binding domain"/>
    <property type="match status" value="1"/>
</dbReference>
<dbReference type="Pfam" id="PF00392">
    <property type="entry name" value="GntR"/>
    <property type="match status" value="1"/>
</dbReference>
<dbReference type="Proteomes" id="UP000451565">
    <property type="component" value="Unassembled WGS sequence"/>
</dbReference>
<dbReference type="InterPro" id="IPR036388">
    <property type="entry name" value="WH-like_DNA-bd_sf"/>
</dbReference>
<dbReference type="EMBL" id="WINI01000008">
    <property type="protein sequence ID" value="MQR02140.1"/>
    <property type="molecule type" value="Genomic_DNA"/>
</dbReference>
<dbReference type="SUPFAM" id="SSF48008">
    <property type="entry name" value="GntR ligand-binding domain-like"/>
    <property type="match status" value="1"/>
</dbReference>
<protein>
    <submittedName>
        <fullName evidence="5">GntR family transcriptional regulator</fullName>
    </submittedName>
</protein>
<name>A0A843YSL7_9BURK</name>
<accession>A0A843YSL7</accession>
<evidence type="ECO:0000256" key="1">
    <source>
        <dbReference type="ARBA" id="ARBA00023015"/>
    </source>
</evidence>
<dbReference type="OrthoDB" id="5296437at2"/>
<dbReference type="InterPro" id="IPR008920">
    <property type="entry name" value="TF_FadR/GntR_C"/>
</dbReference>
<dbReference type="Pfam" id="PF07729">
    <property type="entry name" value="FCD"/>
    <property type="match status" value="1"/>
</dbReference>
<dbReference type="AlphaFoldDB" id="A0A843YSL7"/>
<dbReference type="SMART" id="SM00895">
    <property type="entry name" value="FCD"/>
    <property type="match status" value="1"/>
</dbReference>
<keyword evidence="1" id="KW-0805">Transcription regulation</keyword>
<dbReference type="InterPro" id="IPR011711">
    <property type="entry name" value="GntR_C"/>
</dbReference>
<keyword evidence="6" id="KW-1185">Reference proteome</keyword>
<dbReference type="InterPro" id="IPR036390">
    <property type="entry name" value="WH_DNA-bd_sf"/>
</dbReference>
<dbReference type="GO" id="GO:0003677">
    <property type="term" value="F:DNA binding"/>
    <property type="evidence" value="ECO:0007669"/>
    <property type="project" value="UniProtKB-KW"/>
</dbReference>
<comment type="caution">
    <text evidence="5">The sequence shown here is derived from an EMBL/GenBank/DDBJ whole genome shotgun (WGS) entry which is preliminary data.</text>
</comment>
<dbReference type="SUPFAM" id="SSF46785">
    <property type="entry name" value="Winged helix' DNA-binding domain"/>
    <property type="match status" value="1"/>
</dbReference>
<dbReference type="InterPro" id="IPR000524">
    <property type="entry name" value="Tscrpt_reg_HTH_GntR"/>
</dbReference>
<dbReference type="SMART" id="SM00345">
    <property type="entry name" value="HTH_GNTR"/>
    <property type="match status" value="1"/>
</dbReference>
<reference evidence="5 6" key="1">
    <citation type="submission" date="2019-10" db="EMBL/GenBank/DDBJ databases">
        <title>Glaciimonas soli sp. nov., a psychrophilic bacterium isolated from the forest soil of a high elevation mountain in Taiwan.</title>
        <authorList>
            <person name="Wang L.-T."/>
            <person name="Shieh W.Y."/>
        </authorList>
    </citation>
    <scope>NUCLEOTIDE SEQUENCE [LARGE SCALE GENOMIC DNA]</scope>
    <source>
        <strain evidence="5 6">GS1</strain>
    </source>
</reference>
<dbReference type="PROSITE" id="PS50949">
    <property type="entry name" value="HTH_GNTR"/>
    <property type="match status" value="1"/>
</dbReference>
<dbReference type="GO" id="GO:0003700">
    <property type="term" value="F:DNA-binding transcription factor activity"/>
    <property type="evidence" value="ECO:0007669"/>
    <property type="project" value="InterPro"/>
</dbReference>
<organism evidence="5 6">
    <name type="scientific">Glaciimonas soli</name>
    <dbReference type="NCBI Taxonomy" id="2590999"/>
    <lineage>
        <taxon>Bacteria</taxon>
        <taxon>Pseudomonadati</taxon>
        <taxon>Pseudomonadota</taxon>
        <taxon>Betaproteobacteria</taxon>
        <taxon>Burkholderiales</taxon>
        <taxon>Oxalobacteraceae</taxon>
        <taxon>Glaciimonas</taxon>
    </lineage>
</organism>
<dbReference type="CDD" id="cd07377">
    <property type="entry name" value="WHTH_GntR"/>
    <property type="match status" value="1"/>
</dbReference>
<dbReference type="Gene3D" id="1.20.120.530">
    <property type="entry name" value="GntR ligand-binding domain-like"/>
    <property type="match status" value="1"/>
</dbReference>
<dbReference type="PANTHER" id="PTHR43537">
    <property type="entry name" value="TRANSCRIPTIONAL REGULATOR, GNTR FAMILY"/>
    <property type="match status" value="1"/>
</dbReference>
<evidence type="ECO:0000259" key="4">
    <source>
        <dbReference type="PROSITE" id="PS50949"/>
    </source>
</evidence>
<keyword evidence="3" id="KW-0804">Transcription</keyword>
<gene>
    <name evidence="5" type="ORF">GEV47_15800</name>
</gene>
<evidence type="ECO:0000256" key="2">
    <source>
        <dbReference type="ARBA" id="ARBA00023125"/>
    </source>
</evidence>
<feature type="domain" description="HTH gntR-type" evidence="4">
    <location>
        <begin position="35"/>
        <end position="103"/>
    </location>
</feature>
<dbReference type="PANTHER" id="PTHR43537:SF5">
    <property type="entry name" value="UXU OPERON TRANSCRIPTIONAL REGULATOR"/>
    <property type="match status" value="1"/>
</dbReference>
<keyword evidence="2" id="KW-0238">DNA-binding</keyword>
<dbReference type="PRINTS" id="PR00035">
    <property type="entry name" value="HTHGNTR"/>
</dbReference>
<evidence type="ECO:0000313" key="5">
    <source>
        <dbReference type="EMBL" id="MQR02140.1"/>
    </source>
</evidence>
<sequence length="256" mass="29541">MAFLVRNRRSCLTIAPPHFPRTQPFIGEIQVSTKIPAYRQVQIEIKKYIKENNLKFGDGLPPEALLAKNLGVSRPSLREAVKSLESLGIVESRHGEGIFVKEFTFDSIVENLPYSMNAGDENVKKLLHVRKYLELGAIPSVVEHITEESIQRLRVLAERMLNKALDKQTFSEEDREFHVEMYSCLKNDFLLSLIELFWNVFNEMNQSSESVDHWALEETAKDHLRVVNMLEKKDVFGVLSAHREHFQAIVDTYPEE</sequence>